<evidence type="ECO:0000313" key="2">
    <source>
        <dbReference type="Proteomes" id="UP000050827"/>
    </source>
</evidence>
<dbReference type="Pfam" id="PF14059">
    <property type="entry name" value="DUF4251"/>
    <property type="match status" value="1"/>
</dbReference>
<evidence type="ECO:0008006" key="3">
    <source>
        <dbReference type="Google" id="ProtNLM"/>
    </source>
</evidence>
<proteinExistence type="predicted"/>
<evidence type="ECO:0000313" key="1">
    <source>
        <dbReference type="EMBL" id="KQC28630.1"/>
    </source>
</evidence>
<accession>A0A0Q1BEQ2</accession>
<dbReference type="EMBL" id="LCTZ01000002">
    <property type="protein sequence ID" value="KQC28630.1"/>
    <property type="molecule type" value="Genomic_DNA"/>
</dbReference>
<dbReference type="OrthoDB" id="1097715at2"/>
<dbReference type="InterPro" id="IPR025347">
    <property type="entry name" value="DUF4251"/>
</dbReference>
<name>A0A0Q1BEQ2_9FLAO</name>
<dbReference type="Gene3D" id="2.40.128.410">
    <property type="match status" value="1"/>
</dbReference>
<dbReference type="STRING" id="346185.AAY42_00955"/>
<gene>
    <name evidence="1" type="ORF">AAY42_00955</name>
</gene>
<comment type="caution">
    <text evidence="1">The sequence shown here is derived from an EMBL/GenBank/DDBJ whole genome shotgun (WGS) entry which is preliminary data.</text>
</comment>
<protein>
    <recommendedName>
        <fullName evidence="3">DUF4251 domain-containing protein</fullName>
    </recommendedName>
</protein>
<organism evidence="1 2">
    <name type="scientific">Flagellimonas eckloniae</name>
    <dbReference type="NCBI Taxonomy" id="346185"/>
    <lineage>
        <taxon>Bacteria</taxon>
        <taxon>Pseudomonadati</taxon>
        <taxon>Bacteroidota</taxon>
        <taxon>Flavobacteriia</taxon>
        <taxon>Flavobacteriales</taxon>
        <taxon>Flavobacteriaceae</taxon>
        <taxon>Flagellimonas</taxon>
    </lineage>
</organism>
<reference evidence="1 2" key="1">
    <citation type="submission" date="2015-04" db="EMBL/GenBank/DDBJ databases">
        <title>Complete genome of flavobacterium.</title>
        <authorList>
            <person name="Kwon Y.M."/>
            <person name="Kim S.-J."/>
        </authorList>
    </citation>
    <scope>NUCLEOTIDE SEQUENCE [LARGE SCALE GENOMIC DNA]</scope>
    <source>
        <strain evidence="1 2">DK169</strain>
    </source>
</reference>
<dbReference type="RefSeq" id="WP_055392146.1">
    <property type="nucleotide sequence ID" value="NZ_LCTZ01000002.1"/>
</dbReference>
<dbReference type="Proteomes" id="UP000050827">
    <property type="component" value="Unassembled WGS sequence"/>
</dbReference>
<sequence>MKKQITLALVALFTFGSILGQKKSEQNQGKEEVVDGQYTKIKQLILSKTYYFEADRVSPIGFGTIDLTGNSNYLKIFNDSVDVYLPYFGVRYTAVGLGESGGIKFTELIEDYTERYNDDKKRISIDLKAIHRGESFDIKLIIYKNGSTWVMVRSSSRRGIGYWGHIQTDEQGPL</sequence>
<keyword evidence="2" id="KW-1185">Reference proteome</keyword>
<dbReference type="AlphaFoldDB" id="A0A0Q1BEQ2"/>